<gene>
    <name evidence="1" type="ORF">EXIGLDRAFT_685130</name>
</gene>
<dbReference type="PANTHER" id="PTHR31912">
    <property type="entry name" value="IP13529P"/>
    <property type="match status" value="1"/>
</dbReference>
<organism evidence="1 2">
    <name type="scientific">Exidia glandulosa HHB12029</name>
    <dbReference type="NCBI Taxonomy" id="1314781"/>
    <lineage>
        <taxon>Eukaryota</taxon>
        <taxon>Fungi</taxon>
        <taxon>Dikarya</taxon>
        <taxon>Basidiomycota</taxon>
        <taxon>Agaricomycotina</taxon>
        <taxon>Agaricomycetes</taxon>
        <taxon>Auriculariales</taxon>
        <taxon>Exidiaceae</taxon>
        <taxon>Exidia</taxon>
    </lineage>
</organism>
<accession>A0A165CC20</accession>
<dbReference type="PANTHER" id="PTHR31912:SF34">
    <property type="entry name" value="NOTOCHORD-RELATED PROTEIN"/>
    <property type="match status" value="1"/>
</dbReference>
<dbReference type="OrthoDB" id="2881727at2759"/>
<evidence type="ECO:0000313" key="1">
    <source>
        <dbReference type="EMBL" id="KZV82194.1"/>
    </source>
</evidence>
<proteinExistence type="predicted"/>
<protein>
    <submittedName>
        <fullName evidence="1">Uncharacterized protein</fullName>
    </submittedName>
</protein>
<dbReference type="EMBL" id="KV426339">
    <property type="protein sequence ID" value="KZV82194.1"/>
    <property type="molecule type" value="Genomic_DNA"/>
</dbReference>
<keyword evidence="2" id="KW-1185">Reference proteome</keyword>
<evidence type="ECO:0000313" key="2">
    <source>
        <dbReference type="Proteomes" id="UP000077266"/>
    </source>
</evidence>
<dbReference type="STRING" id="1314781.A0A165CC20"/>
<name>A0A165CC20_EXIGL</name>
<reference evidence="1 2" key="1">
    <citation type="journal article" date="2016" name="Mol. Biol. Evol.">
        <title>Comparative Genomics of Early-Diverging Mushroom-Forming Fungi Provides Insights into the Origins of Lignocellulose Decay Capabilities.</title>
        <authorList>
            <person name="Nagy L.G."/>
            <person name="Riley R."/>
            <person name="Tritt A."/>
            <person name="Adam C."/>
            <person name="Daum C."/>
            <person name="Floudas D."/>
            <person name="Sun H."/>
            <person name="Yadav J.S."/>
            <person name="Pangilinan J."/>
            <person name="Larsson K.H."/>
            <person name="Matsuura K."/>
            <person name="Barry K."/>
            <person name="Labutti K."/>
            <person name="Kuo R."/>
            <person name="Ohm R.A."/>
            <person name="Bhattacharya S.S."/>
            <person name="Shirouzu T."/>
            <person name="Yoshinaga Y."/>
            <person name="Martin F.M."/>
            <person name="Grigoriev I.V."/>
            <person name="Hibbett D.S."/>
        </authorList>
    </citation>
    <scope>NUCLEOTIDE SEQUENCE [LARGE SCALE GENOMIC DNA]</scope>
    <source>
        <strain evidence="1 2">HHB12029</strain>
    </source>
</reference>
<dbReference type="InParanoid" id="A0A165CC20"/>
<dbReference type="Proteomes" id="UP000077266">
    <property type="component" value="Unassembled WGS sequence"/>
</dbReference>
<sequence length="237" mass="26662">MKYNGVDNVPTVNTIKSLNAMLHSMCGIETVEYMGKMGHRYFVNSLADLIAQEAANPRISAHLEYLPCDGGGQVGNAAEANKWLREVDPSLATPMIRLRAAQDFYVFEPALLTDRTVCMPIRWFRRGSTRYAHACDEDVEHRRLSTWTRTDATKPNPRRVQASGAEVLAFPIWLYCDDTSGNLSKKWNKHNSFLFTPVGLPRSLGHEEFNVHFLATSNTAPVTEMLDGIVDQVKYVV</sequence>
<dbReference type="AlphaFoldDB" id="A0A165CC20"/>